<keyword evidence="3" id="KW-1185">Reference proteome</keyword>
<evidence type="ECO:0000256" key="1">
    <source>
        <dbReference type="SAM" id="Phobius"/>
    </source>
</evidence>
<dbReference type="Proteomes" id="UP000044071">
    <property type="component" value="Unassembled WGS sequence"/>
</dbReference>
<feature type="transmembrane region" description="Helical" evidence="1">
    <location>
        <begin position="107"/>
        <end position="128"/>
    </location>
</feature>
<evidence type="ECO:0000313" key="2">
    <source>
        <dbReference type="EMBL" id="CDZ77504.1"/>
    </source>
</evidence>
<feature type="transmembrane region" description="Helical" evidence="1">
    <location>
        <begin position="333"/>
        <end position="355"/>
    </location>
</feature>
<feature type="transmembrane region" description="Helical" evidence="1">
    <location>
        <begin position="140"/>
        <end position="158"/>
    </location>
</feature>
<keyword evidence="1" id="KW-0472">Membrane</keyword>
<feature type="transmembrane region" description="Helical" evidence="1">
    <location>
        <begin position="393"/>
        <end position="412"/>
    </location>
</feature>
<evidence type="ECO:0000313" key="3">
    <source>
        <dbReference type="Proteomes" id="UP000044071"/>
    </source>
</evidence>
<feature type="transmembrane region" description="Helical" evidence="1">
    <location>
        <begin position="34"/>
        <end position="54"/>
    </location>
</feature>
<evidence type="ECO:0008006" key="4">
    <source>
        <dbReference type="Google" id="ProtNLM"/>
    </source>
</evidence>
<feature type="transmembrane region" description="Helical" evidence="1">
    <location>
        <begin position="361"/>
        <end position="381"/>
    </location>
</feature>
<accession>A0A078L0D5</accession>
<name>A0A078L0D5_9GAMM</name>
<dbReference type="AlphaFoldDB" id="A0A078L0D5"/>
<keyword evidence="1" id="KW-0812">Transmembrane</keyword>
<feature type="transmembrane region" description="Helical" evidence="1">
    <location>
        <begin position="261"/>
        <end position="278"/>
    </location>
</feature>
<dbReference type="EMBL" id="CCSB01000002">
    <property type="protein sequence ID" value="CDZ77504.1"/>
    <property type="molecule type" value="Genomic_DNA"/>
</dbReference>
<gene>
    <name evidence="2" type="ORF">BN59_01787</name>
</gene>
<sequence>MLGARGRGLLGIKVFVQGIGLNLSEKMLSLKQRVIYFGMLVTMVVSCFVFYKSFQFHVANPNPWVSDLPSHTQYVLKFTQSGKFPAYTLWYKLVSLLSGQTLHYKKIAVVSILLLAGLVAIKYLINYLILQTAPSTNSKLMALLSFILIFAMPILSYYKAGQYPQQITVDSFHVYLGNIAANQWHNATLILAMPFNLLLFYYALKYRSSTKVSHFFGLGLLAVLGILCKPNYALAFLPLYCLSLCLINCRNREYLQGLCKISVLVLPCLLVLIYQWYYTFLANDLFPHPDKTILAPFLVWKTYSPHILLSLSLSVSFPFMVALFYYQKMDEYLLMSWGVFLVALAMFSLLAEYPVYSNGNYWWGSIAANYILFLFSARLLLSQPFDWKAKIAYSVLGLHFLSGCFLLASFFFRHSSLIL</sequence>
<dbReference type="STRING" id="1034943.BN59_01787"/>
<keyword evidence="1" id="KW-1133">Transmembrane helix</keyword>
<reference evidence="2 3" key="1">
    <citation type="submission" date="2014-06" db="EMBL/GenBank/DDBJ databases">
        <authorList>
            <person name="Urmite Genomes Urmite Genomes"/>
        </authorList>
    </citation>
    <scope>NUCLEOTIDE SEQUENCE [LARGE SCALE GENOMIC DNA]</scope>
</reference>
<protein>
    <recommendedName>
        <fullName evidence="4">Glycosyltransferase RgtA/B/C/D-like domain-containing protein</fullName>
    </recommendedName>
</protein>
<dbReference type="eggNOG" id="ENOG5033KZA">
    <property type="taxonomic scope" value="Bacteria"/>
</dbReference>
<feature type="transmembrane region" description="Helical" evidence="1">
    <location>
        <begin position="184"/>
        <end position="204"/>
    </location>
</feature>
<organism evidence="2 3">
    <name type="scientific">Legionella massiliensis</name>
    <dbReference type="NCBI Taxonomy" id="1034943"/>
    <lineage>
        <taxon>Bacteria</taxon>
        <taxon>Pseudomonadati</taxon>
        <taxon>Pseudomonadota</taxon>
        <taxon>Gammaproteobacteria</taxon>
        <taxon>Legionellales</taxon>
        <taxon>Legionellaceae</taxon>
        <taxon>Legionella</taxon>
    </lineage>
</organism>
<feature type="transmembrane region" description="Helical" evidence="1">
    <location>
        <begin position="307"/>
        <end position="326"/>
    </location>
</feature>
<proteinExistence type="predicted"/>